<name>A0AAV7J721_COTGL</name>
<comment type="caution">
    <text evidence="1">The sequence shown here is derived from an EMBL/GenBank/DDBJ whole genome shotgun (WGS) entry which is preliminary data.</text>
</comment>
<reference evidence="1 2" key="1">
    <citation type="journal article" date="2021" name="J. Hered.">
        <title>A chromosome-level genome assembly of the parasitoid wasp, Cotesia glomerata (Hymenoptera: Braconidae).</title>
        <authorList>
            <person name="Pinto B.J."/>
            <person name="Weis J.J."/>
            <person name="Gamble T."/>
            <person name="Ode P.J."/>
            <person name="Paul R."/>
            <person name="Zaspel J.M."/>
        </authorList>
    </citation>
    <scope>NUCLEOTIDE SEQUENCE [LARGE SCALE GENOMIC DNA]</scope>
    <source>
        <strain evidence="1">CgM1</strain>
    </source>
</reference>
<sequence>MRERAFETTCWCHSRMILLTTGEEPCPTTAGALGLLAYPGTERSNIRRISLFVHWLNKWEQFRWAMGEQFNFFTGFSLVVLPGGSLSSDVGTIANNWKLGE</sequence>
<dbReference type="Proteomes" id="UP000826195">
    <property type="component" value="Unassembled WGS sequence"/>
</dbReference>
<evidence type="ECO:0000313" key="2">
    <source>
        <dbReference type="Proteomes" id="UP000826195"/>
    </source>
</evidence>
<dbReference type="EMBL" id="JAHXZJ010000001">
    <property type="protein sequence ID" value="KAH0567593.1"/>
    <property type="molecule type" value="Genomic_DNA"/>
</dbReference>
<dbReference type="AlphaFoldDB" id="A0AAV7J721"/>
<protein>
    <submittedName>
        <fullName evidence="1">Uncharacterized protein</fullName>
    </submittedName>
</protein>
<keyword evidence="2" id="KW-1185">Reference proteome</keyword>
<gene>
    <name evidence="1" type="ORF">KQX54_010929</name>
</gene>
<accession>A0AAV7J721</accession>
<organism evidence="1 2">
    <name type="scientific">Cotesia glomerata</name>
    <name type="common">Lepidopteran parasitic wasp</name>
    <name type="synonym">Apanteles glomeratus</name>
    <dbReference type="NCBI Taxonomy" id="32391"/>
    <lineage>
        <taxon>Eukaryota</taxon>
        <taxon>Metazoa</taxon>
        <taxon>Ecdysozoa</taxon>
        <taxon>Arthropoda</taxon>
        <taxon>Hexapoda</taxon>
        <taxon>Insecta</taxon>
        <taxon>Pterygota</taxon>
        <taxon>Neoptera</taxon>
        <taxon>Endopterygota</taxon>
        <taxon>Hymenoptera</taxon>
        <taxon>Apocrita</taxon>
        <taxon>Ichneumonoidea</taxon>
        <taxon>Braconidae</taxon>
        <taxon>Microgastrinae</taxon>
        <taxon>Cotesia</taxon>
    </lineage>
</organism>
<proteinExistence type="predicted"/>
<evidence type="ECO:0000313" key="1">
    <source>
        <dbReference type="EMBL" id="KAH0567593.1"/>
    </source>
</evidence>